<gene>
    <name evidence="3" type="ORF">SAMN00790413_05437</name>
</gene>
<accession>A0A1W1UGK3</accession>
<keyword evidence="4" id="KW-1185">Reference proteome</keyword>
<reference evidence="3 4" key="1">
    <citation type="submission" date="2017-04" db="EMBL/GenBank/DDBJ databases">
        <authorList>
            <person name="Afonso C.L."/>
            <person name="Miller P.J."/>
            <person name="Scott M.A."/>
            <person name="Spackman E."/>
            <person name="Goraichik I."/>
            <person name="Dimitrov K.M."/>
            <person name="Suarez D.L."/>
            <person name="Swayne D.E."/>
        </authorList>
    </citation>
    <scope>NUCLEOTIDE SEQUENCE [LARGE SCALE GENOMIC DNA]</scope>
    <source>
        <strain evidence="3 4">KR-140</strain>
    </source>
</reference>
<dbReference type="PROSITE" id="PS51762">
    <property type="entry name" value="GH16_2"/>
    <property type="match status" value="1"/>
</dbReference>
<evidence type="ECO:0000256" key="1">
    <source>
        <dbReference type="SAM" id="MobiDB-lite"/>
    </source>
</evidence>
<organism evidence="3 4">
    <name type="scientific">Deinococcus hopiensis KR-140</name>
    <dbReference type="NCBI Taxonomy" id="695939"/>
    <lineage>
        <taxon>Bacteria</taxon>
        <taxon>Thermotogati</taxon>
        <taxon>Deinococcota</taxon>
        <taxon>Deinococci</taxon>
        <taxon>Deinococcales</taxon>
        <taxon>Deinococcaceae</taxon>
        <taxon>Deinococcus</taxon>
    </lineage>
</organism>
<dbReference type="Proteomes" id="UP000192582">
    <property type="component" value="Unassembled WGS sequence"/>
</dbReference>
<dbReference type="CDD" id="cd08023">
    <property type="entry name" value="GH16_laminarinase_like"/>
    <property type="match status" value="1"/>
</dbReference>
<feature type="compositionally biased region" description="Low complexity" evidence="1">
    <location>
        <begin position="73"/>
        <end position="86"/>
    </location>
</feature>
<dbReference type="PANTHER" id="PTHR10963:SF60">
    <property type="entry name" value="GRAM-NEGATIVE BACTERIA-BINDING PROTEIN 1-RELATED"/>
    <property type="match status" value="1"/>
</dbReference>
<dbReference type="InterPro" id="IPR000757">
    <property type="entry name" value="Beta-glucanase-like"/>
</dbReference>
<evidence type="ECO:0000313" key="3">
    <source>
        <dbReference type="EMBL" id="SMB80173.1"/>
    </source>
</evidence>
<dbReference type="Gene3D" id="2.60.120.200">
    <property type="match status" value="1"/>
</dbReference>
<dbReference type="GO" id="GO:0005975">
    <property type="term" value="P:carbohydrate metabolic process"/>
    <property type="evidence" value="ECO:0007669"/>
    <property type="project" value="InterPro"/>
</dbReference>
<evidence type="ECO:0000259" key="2">
    <source>
        <dbReference type="PROSITE" id="PS51762"/>
    </source>
</evidence>
<dbReference type="EMBL" id="FWWU01000004">
    <property type="protein sequence ID" value="SMB80173.1"/>
    <property type="molecule type" value="Genomic_DNA"/>
</dbReference>
<feature type="region of interest" description="Disordered" evidence="1">
    <location>
        <begin position="156"/>
        <end position="176"/>
    </location>
</feature>
<sequence>MPPPRFPRTVLILLLALALPGLAFVWQQRRTAVEVPAARPPSAGGDGAGGAGQSPASPPAPGKGPASRPPAEEPANGPGERPAFPLAAPPGMGPAAPYGFRPGGWINTFTDTFSGERLDPQKWSAGFGWGPYDANAWVASCAEPAAVGLSGGTLTLNTSPDRPRSPECLGGNKSHTSAAINTKGKFSQEYGFFEARLRMPGRRGVLGAWWLHRADGAWPPEIDIAEVLGSRPREHEMALHFDDPGRRGNESTGRRTLSADLSLDFHVYGVDWQPGEVVFYRDGKVQARLSGAEGAAYQRGPSYLIINSMVCTSASRYWCESPDSSTLWGPETAVQVDWVRVWRRER</sequence>
<dbReference type="PANTHER" id="PTHR10963">
    <property type="entry name" value="GLYCOSYL HYDROLASE-RELATED"/>
    <property type="match status" value="1"/>
</dbReference>
<dbReference type="AlphaFoldDB" id="A0A1W1UGK3"/>
<evidence type="ECO:0000313" key="4">
    <source>
        <dbReference type="Proteomes" id="UP000192582"/>
    </source>
</evidence>
<proteinExistence type="predicted"/>
<feature type="region of interest" description="Disordered" evidence="1">
    <location>
        <begin position="36"/>
        <end position="93"/>
    </location>
</feature>
<protein>
    <submittedName>
        <fullName evidence="3">Beta-glucanase, GH16 family</fullName>
    </submittedName>
</protein>
<dbReference type="SUPFAM" id="SSF49899">
    <property type="entry name" value="Concanavalin A-like lectins/glucanases"/>
    <property type="match status" value="1"/>
</dbReference>
<feature type="domain" description="GH16" evidence="2">
    <location>
        <begin position="103"/>
        <end position="346"/>
    </location>
</feature>
<name>A0A1W1UGK3_9DEIO</name>
<dbReference type="STRING" id="695939.SAMN00790413_05437"/>
<dbReference type="InterPro" id="IPR013320">
    <property type="entry name" value="ConA-like_dom_sf"/>
</dbReference>
<dbReference type="Pfam" id="PF00722">
    <property type="entry name" value="Glyco_hydro_16"/>
    <property type="match status" value="1"/>
</dbReference>
<dbReference type="OrthoDB" id="9809583at2"/>
<dbReference type="RefSeq" id="WP_084045655.1">
    <property type="nucleotide sequence ID" value="NZ_FWWU01000004.1"/>
</dbReference>
<dbReference type="InterPro" id="IPR050546">
    <property type="entry name" value="Glycosyl_Hydrlase_16"/>
</dbReference>
<dbReference type="GO" id="GO:0004553">
    <property type="term" value="F:hydrolase activity, hydrolyzing O-glycosyl compounds"/>
    <property type="evidence" value="ECO:0007669"/>
    <property type="project" value="InterPro"/>
</dbReference>